<dbReference type="RefSeq" id="WP_058275683.1">
    <property type="nucleotide sequence ID" value="NZ_CYPS01000067.1"/>
</dbReference>
<dbReference type="InterPro" id="IPR016171">
    <property type="entry name" value="Vanillyl_alc_oxidase_C-sub2"/>
</dbReference>
<evidence type="ECO:0000256" key="2">
    <source>
        <dbReference type="ARBA" id="ARBA00022827"/>
    </source>
</evidence>
<dbReference type="InterPro" id="IPR010031">
    <property type="entry name" value="FAD_lactone_oxidase-like"/>
</dbReference>
<reference evidence="6" key="1">
    <citation type="submission" date="2015-09" db="EMBL/GenBank/DDBJ databases">
        <authorList>
            <person name="Rodrigo-Torres L."/>
            <person name="Arahal D.R."/>
        </authorList>
    </citation>
    <scope>NUCLEOTIDE SEQUENCE [LARGE SCALE GENOMIC DNA]</scope>
    <source>
        <strain evidence="6">CECT 4293</strain>
    </source>
</reference>
<proteinExistence type="predicted"/>
<dbReference type="GO" id="GO:0071949">
    <property type="term" value="F:FAD binding"/>
    <property type="evidence" value="ECO:0007669"/>
    <property type="project" value="InterPro"/>
</dbReference>
<dbReference type="Pfam" id="PF01565">
    <property type="entry name" value="FAD_binding_4"/>
    <property type="match status" value="1"/>
</dbReference>
<protein>
    <submittedName>
        <fullName evidence="5">L-gulono-1,4-lactone dehydrogenase</fullName>
        <ecNumber evidence="5">1.1.2.-</ecNumber>
    </submittedName>
</protein>
<evidence type="ECO:0000256" key="1">
    <source>
        <dbReference type="ARBA" id="ARBA00022630"/>
    </source>
</evidence>
<keyword evidence="1" id="KW-0285">Flavoprotein</keyword>
<keyword evidence="2" id="KW-0274">FAD</keyword>
<evidence type="ECO:0000313" key="5">
    <source>
        <dbReference type="EMBL" id="CUH45822.1"/>
    </source>
</evidence>
<dbReference type="Gene3D" id="3.30.70.2520">
    <property type="match status" value="1"/>
</dbReference>
<dbReference type="EMBL" id="CYPS01000067">
    <property type="protein sequence ID" value="CUH45822.1"/>
    <property type="molecule type" value="Genomic_DNA"/>
</dbReference>
<dbReference type="AlphaFoldDB" id="A0A0P1EQK9"/>
<organism evidence="5 6">
    <name type="scientific">Ruegeria atlantica</name>
    <dbReference type="NCBI Taxonomy" id="81569"/>
    <lineage>
        <taxon>Bacteria</taxon>
        <taxon>Pseudomonadati</taxon>
        <taxon>Pseudomonadota</taxon>
        <taxon>Alphaproteobacteria</taxon>
        <taxon>Rhodobacterales</taxon>
        <taxon>Roseobacteraceae</taxon>
        <taxon>Ruegeria</taxon>
    </lineage>
</organism>
<dbReference type="PANTHER" id="PTHR43762:SF1">
    <property type="entry name" value="D-ARABINONO-1,4-LACTONE OXIDASE"/>
    <property type="match status" value="1"/>
</dbReference>
<name>A0A0P1EQK9_9RHOB</name>
<evidence type="ECO:0000256" key="3">
    <source>
        <dbReference type="ARBA" id="ARBA00023002"/>
    </source>
</evidence>
<keyword evidence="3 5" id="KW-0560">Oxidoreductase</keyword>
<accession>A0A0P1EQK9</accession>
<dbReference type="Gene3D" id="1.10.45.10">
    <property type="entry name" value="Vanillyl-alcohol Oxidase, Chain A, domain 4"/>
    <property type="match status" value="1"/>
</dbReference>
<feature type="domain" description="FAD-binding PCMH-type" evidence="4">
    <location>
        <begin position="7"/>
        <end position="170"/>
    </location>
</feature>
<dbReference type="EC" id="1.1.2.-" evidence="5"/>
<dbReference type="GO" id="GO:0016020">
    <property type="term" value="C:membrane"/>
    <property type="evidence" value="ECO:0007669"/>
    <property type="project" value="InterPro"/>
</dbReference>
<dbReference type="Proteomes" id="UP000050786">
    <property type="component" value="Unassembled WGS sequence"/>
</dbReference>
<evidence type="ECO:0000259" key="4">
    <source>
        <dbReference type="PROSITE" id="PS51387"/>
    </source>
</evidence>
<keyword evidence="6" id="KW-1185">Reference proteome</keyword>
<dbReference type="InterPro" id="IPR016169">
    <property type="entry name" value="FAD-bd_PCMH_sub2"/>
</dbReference>
<dbReference type="Pfam" id="PF04030">
    <property type="entry name" value="ALO"/>
    <property type="match status" value="1"/>
</dbReference>
<dbReference type="Gene3D" id="3.30.43.10">
    <property type="entry name" value="Uridine Diphospho-n-acetylenolpyruvylglucosamine Reductase, domain 2"/>
    <property type="match status" value="1"/>
</dbReference>
<dbReference type="InterPro" id="IPR016167">
    <property type="entry name" value="FAD-bd_PCMH_sub1"/>
</dbReference>
<dbReference type="PANTHER" id="PTHR43762">
    <property type="entry name" value="L-GULONOLACTONE OXIDASE"/>
    <property type="match status" value="1"/>
</dbReference>
<gene>
    <name evidence="5" type="ORF">RUM4293_04739</name>
</gene>
<dbReference type="InterPro" id="IPR036318">
    <property type="entry name" value="FAD-bd_PCMH-like_sf"/>
</dbReference>
<dbReference type="Gene3D" id="3.30.465.10">
    <property type="match status" value="1"/>
</dbReference>
<sequence>MWTNWAGNQRTDTPIARPTSIAELQNEIARPQSLRVLGAGHSFTPIVAGGDRIVDLSDLDLPTLGDARQDRVWVNANARLRDLSPALADKGLAFRNLGDINAQSLAGAVSTATHGTGRELPCLAAEVTAARMVGASGDVLNTDDIPLEMVQVSLGMLGVLTAAQIRVVPKYNLRRQVQLASVEDSLATMHQKWAENRNFEFFCIPFTGKTVELRHAIIDAAESKVPRDLDMIAVKVLKLARSAGRISEGLRRAMLKLLTLAQSDEDYVGESWRVLCSDRHIRFKEMEYHLPPDVAGDVLQQVLTRLHRDHKDIYFPIEVRQTAGDTACLSPFQGGPRISIAIHTDAAEDHKRYFEAFEPLFVEAGGRPHWGKMHNLTYKDLSVMYPDFDQFCALREQFDPQGKFLTPSLVRLFRP</sequence>
<dbReference type="SUPFAM" id="SSF56176">
    <property type="entry name" value="FAD-binding/transporter-associated domain-like"/>
    <property type="match status" value="1"/>
</dbReference>
<dbReference type="PIRSF" id="PIRSF000136">
    <property type="entry name" value="LGO_GLO"/>
    <property type="match status" value="1"/>
</dbReference>
<dbReference type="InterPro" id="IPR006094">
    <property type="entry name" value="Oxid_FAD_bind_N"/>
</dbReference>
<dbReference type="NCBIfam" id="TIGR01679">
    <property type="entry name" value="bact_FAD_ox"/>
    <property type="match status" value="1"/>
</dbReference>
<dbReference type="InterPro" id="IPR016166">
    <property type="entry name" value="FAD-bd_PCMH"/>
</dbReference>
<dbReference type="GO" id="GO:0003885">
    <property type="term" value="F:D-arabinono-1,4-lactone oxidase activity"/>
    <property type="evidence" value="ECO:0007669"/>
    <property type="project" value="InterPro"/>
</dbReference>
<dbReference type="PROSITE" id="PS51387">
    <property type="entry name" value="FAD_PCMH"/>
    <property type="match status" value="1"/>
</dbReference>
<dbReference type="InterPro" id="IPR007173">
    <property type="entry name" value="ALO_C"/>
</dbReference>
<evidence type="ECO:0000313" key="6">
    <source>
        <dbReference type="Proteomes" id="UP000050786"/>
    </source>
</evidence>